<reference evidence="11 12" key="1">
    <citation type="submission" date="2019-06" db="EMBL/GenBank/DDBJ databases">
        <title>Whole genome shotgun sequence of Acetobacter peroxydans NBRC 13755.</title>
        <authorList>
            <person name="Hosoyama A."/>
            <person name="Uohara A."/>
            <person name="Ohji S."/>
            <person name="Ichikawa N."/>
        </authorList>
    </citation>
    <scope>NUCLEOTIDE SEQUENCE [LARGE SCALE GENOMIC DNA]</scope>
    <source>
        <strain evidence="11 12">NBRC 13755</strain>
    </source>
</reference>
<dbReference type="RefSeq" id="WP_141376444.1">
    <property type="nucleotide sequence ID" value="NZ_BAPL01000030.1"/>
</dbReference>
<name>A0A4Y3TVS4_9PROT</name>
<dbReference type="GO" id="GO:0005198">
    <property type="term" value="F:structural molecule activity"/>
    <property type="evidence" value="ECO:0007669"/>
    <property type="project" value="UniProtKB-UniRule"/>
</dbReference>
<dbReference type="InterPro" id="IPR053927">
    <property type="entry name" value="FlgK_helical"/>
</dbReference>
<evidence type="ECO:0000313" key="11">
    <source>
        <dbReference type="EMBL" id="GEB85844.1"/>
    </source>
</evidence>
<feature type="domain" description="Flagellar basal-body/hook protein C-terminal" evidence="9">
    <location>
        <begin position="485"/>
        <end position="523"/>
    </location>
</feature>
<comment type="caution">
    <text evidence="11">The sequence shown here is derived from an EMBL/GenBank/DDBJ whole genome shotgun (WGS) entry which is preliminary data.</text>
</comment>
<evidence type="ECO:0000256" key="5">
    <source>
        <dbReference type="ARBA" id="ARBA00022525"/>
    </source>
</evidence>
<dbReference type="InterPro" id="IPR002371">
    <property type="entry name" value="FlgK"/>
</dbReference>
<dbReference type="Proteomes" id="UP000317730">
    <property type="component" value="Unassembled WGS sequence"/>
</dbReference>
<keyword evidence="11" id="KW-0966">Cell projection</keyword>
<dbReference type="PRINTS" id="PR01005">
    <property type="entry name" value="FLGHOOKAP1"/>
</dbReference>
<evidence type="ECO:0000256" key="4">
    <source>
        <dbReference type="ARBA" id="ARBA00016244"/>
    </source>
</evidence>
<dbReference type="EMBL" id="BJMV01000008">
    <property type="protein sequence ID" value="GEB85844.1"/>
    <property type="molecule type" value="Genomic_DNA"/>
</dbReference>
<dbReference type="GO" id="GO:0044780">
    <property type="term" value="P:bacterial-type flagellum assembly"/>
    <property type="evidence" value="ECO:0007669"/>
    <property type="project" value="InterPro"/>
</dbReference>
<evidence type="ECO:0000313" key="12">
    <source>
        <dbReference type="Proteomes" id="UP000317730"/>
    </source>
</evidence>
<dbReference type="SUPFAM" id="SSF64518">
    <property type="entry name" value="Phase 1 flagellin"/>
    <property type="match status" value="1"/>
</dbReference>
<keyword evidence="11" id="KW-0969">Cilium</keyword>
<organism evidence="11 12">
    <name type="scientific">Acetobacter peroxydans</name>
    <dbReference type="NCBI Taxonomy" id="104098"/>
    <lineage>
        <taxon>Bacteria</taxon>
        <taxon>Pseudomonadati</taxon>
        <taxon>Pseudomonadota</taxon>
        <taxon>Alphaproteobacteria</taxon>
        <taxon>Acetobacterales</taxon>
        <taxon>Acetobacteraceae</taxon>
        <taxon>Acetobacter</taxon>
    </lineage>
</organism>
<dbReference type="Pfam" id="PF22638">
    <property type="entry name" value="FlgK_D1"/>
    <property type="match status" value="1"/>
</dbReference>
<dbReference type="OrthoDB" id="7181295at2"/>
<accession>A0A4Y3TVS4</accession>
<keyword evidence="6 7" id="KW-0975">Bacterial flagellum</keyword>
<evidence type="ECO:0000256" key="7">
    <source>
        <dbReference type="RuleBase" id="RU362065"/>
    </source>
</evidence>
<keyword evidence="11" id="KW-0282">Flagellum</keyword>
<dbReference type="GO" id="GO:0009424">
    <property type="term" value="C:bacterial-type flagellum hook"/>
    <property type="evidence" value="ECO:0007669"/>
    <property type="project" value="UniProtKB-UniRule"/>
</dbReference>
<comment type="subcellular location">
    <subcellularLocation>
        <location evidence="1 7">Bacterial flagellum</location>
    </subcellularLocation>
    <subcellularLocation>
        <location evidence="2 7">Secreted</location>
    </subcellularLocation>
</comment>
<evidence type="ECO:0000259" key="9">
    <source>
        <dbReference type="Pfam" id="PF06429"/>
    </source>
</evidence>
<dbReference type="PANTHER" id="PTHR30033:SF1">
    <property type="entry name" value="FLAGELLAR HOOK-ASSOCIATED PROTEIN 1"/>
    <property type="match status" value="1"/>
</dbReference>
<dbReference type="Pfam" id="PF06429">
    <property type="entry name" value="Flg_bbr_C"/>
    <property type="match status" value="1"/>
</dbReference>
<proteinExistence type="inferred from homology"/>
<evidence type="ECO:0000256" key="2">
    <source>
        <dbReference type="ARBA" id="ARBA00004613"/>
    </source>
</evidence>
<dbReference type="GO" id="GO:0005576">
    <property type="term" value="C:extracellular region"/>
    <property type="evidence" value="ECO:0007669"/>
    <property type="project" value="UniProtKB-SubCell"/>
</dbReference>
<gene>
    <name evidence="7 11" type="primary">flgK</name>
    <name evidence="11" type="ORF">APE01nite_16410</name>
</gene>
<dbReference type="PANTHER" id="PTHR30033">
    <property type="entry name" value="FLAGELLAR HOOK-ASSOCIATED PROTEIN 1"/>
    <property type="match status" value="1"/>
</dbReference>
<evidence type="ECO:0000256" key="6">
    <source>
        <dbReference type="ARBA" id="ARBA00023143"/>
    </source>
</evidence>
<keyword evidence="12" id="KW-1185">Reference proteome</keyword>
<evidence type="ECO:0000256" key="8">
    <source>
        <dbReference type="SAM" id="MobiDB-lite"/>
    </source>
</evidence>
<dbReference type="NCBIfam" id="TIGR02492">
    <property type="entry name" value="flgK_ends"/>
    <property type="match status" value="1"/>
</dbReference>
<dbReference type="AlphaFoldDB" id="A0A4Y3TVS4"/>
<feature type="compositionally biased region" description="Low complexity" evidence="8">
    <location>
        <begin position="348"/>
        <end position="368"/>
    </location>
</feature>
<evidence type="ECO:0000256" key="3">
    <source>
        <dbReference type="ARBA" id="ARBA00009677"/>
    </source>
</evidence>
<evidence type="ECO:0000259" key="10">
    <source>
        <dbReference type="Pfam" id="PF22638"/>
    </source>
</evidence>
<feature type="domain" description="Flagellar hook-associated protein FlgK helical" evidence="10">
    <location>
        <begin position="103"/>
        <end position="338"/>
    </location>
</feature>
<keyword evidence="5 7" id="KW-0964">Secreted</keyword>
<feature type="region of interest" description="Disordered" evidence="8">
    <location>
        <begin position="347"/>
        <end position="369"/>
    </location>
</feature>
<dbReference type="InterPro" id="IPR010930">
    <property type="entry name" value="Flg_bb/hook_C_dom"/>
</dbReference>
<comment type="similarity">
    <text evidence="3 7">Belongs to the flagella basal body rod proteins family.</text>
</comment>
<evidence type="ECO:0000256" key="1">
    <source>
        <dbReference type="ARBA" id="ARBA00004365"/>
    </source>
</evidence>
<protein>
    <recommendedName>
        <fullName evidence="4 7">Flagellar hook-associated protein 1</fullName>
        <shortName evidence="7">HAP1</shortName>
    </recommendedName>
</protein>
<sequence length="526" mass="53658">MDLISSLSIATSGLNAVTSEYAVVSNNVANSTTSGYVRETATLYSDVVSGQGNGVRVGATQLNINTALQSSLYTQNAKVAAYTAMSNSLAAVSSVQGSTSANSGSTATLADELGNVQTALTTLTSTPQSSAAQSKVISNASSLVDTIHTLATTYAQQRQATQDNISASVSTINTDLTQIGEISQQIVKLKIVGGDTSALENQRLGVMSSLSSQVSVSYTEKSNGDMIVTTADGTKLPTRPDQTGLDDSTVTIPTSTWPLTTKDTTLTSSMYYSATGVTADGITTSGGVPAITLNGKDITTHLTGGTLGANVTLRDQTYPQMQAQLDSFSYTLMNRFSSAGMALFTNGTASSPSTPSGTVTTTDPTQPTKDAPIGLVGLSSQITVSTLYTADPTTLAKDGDTTLATTVLSDTYGTSSSYVSGSLAAPTSGLGPDGGQSTGYSGSQGLVALATTLTSNQGATISDASTNLTSATYVQTTLSAQVANVSGVNVNNEMAKVVTLQNSFTANAKIISTVQTMFQALMNAIS</sequence>